<keyword evidence="5" id="KW-1185">Reference proteome</keyword>
<gene>
    <name evidence="4" type="ORF">C8R41DRAFT_832541</name>
</gene>
<evidence type="ECO:0000313" key="4">
    <source>
        <dbReference type="EMBL" id="KAJ4492430.1"/>
    </source>
</evidence>
<evidence type="ECO:0000256" key="3">
    <source>
        <dbReference type="SAM" id="SignalP"/>
    </source>
</evidence>
<keyword evidence="3" id="KW-0732">Signal</keyword>
<proteinExistence type="predicted"/>
<feature type="transmembrane region" description="Helical" evidence="2">
    <location>
        <begin position="205"/>
        <end position="231"/>
    </location>
</feature>
<feature type="signal peptide" evidence="3">
    <location>
        <begin position="1"/>
        <end position="22"/>
    </location>
</feature>
<organism evidence="4 5">
    <name type="scientific">Lentinula lateritia</name>
    <dbReference type="NCBI Taxonomy" id="40482"/>
    <lineage>
        <taxon>Eukaryota</taxon>
        <taxon>Fungi</taxon>
        <taxon>Dikarya</taxon>
        <taxon>Basidiomycota</taxon>
        <taxon>Agaricomycotina</taxon>
        <taxon>Agaricomycetes</taxon>
        <taxon>Agaricomycetidae</taxon>
        <taxon>Agaricales</taxon>
        <taxon>Marasmiineae</taxon>
        <taxon>Omphalotaceae</taxon>
        <taxon>Lentinula</taxon>
    </lineage>
</organism>
<accession>A0ABQ8VIH2</accession>
<keyword evidence="2" id="KW-1133">Transmembrane helix</keyword>
<keyword evidence="2" id="KW-0812">Transmembrane</keyword>
<feature type="region of interest" description="Disordered" evidence="1">
    <location>
        <begin position="470"/>
        <end position="490"/>
    </location>
</feature>
<sequence length="555" mass="61837">MESSNALAAIVLAFQSIPLAAGSYGGVTGLDSVARGICALIDQTTGPLLLYGLINLCYPDLCIPCIKPAFHLKWMGFHGSRVHICYPVLHFSYFDLKLRMARIGFIHTKGYETDIEGASASFRANWLDISNTVTRAGKFLVRGSSGGRKTLEQLEEGFNQSEEVVPFAPNSNHWIYPYLLGKQPREAGQMVALSRDCLIQTTALVIARFAILLASSMLVTLFHISVVLFLFEDTLTKVFLIIGDIGRWILVVGQLASVMTYSLDYKGVCSWASPKTYGARWSKREQIQCRNFVLHYIGKIYPADVVFRLAAWLWPKITAKTGGRWKDVLGEDEVFSSFHCFSENDFADNKSTLLRLFVAEKAPGESSIDFRDSYHIDFKVPTELIQSGFDSRLQPNPTQQKYNFRVMGPFCVCNILAPFVLIWRDGQSSNPTLTLIISSLFQIVTLVFNYKDLDDQSINCRFQNIPQPLVQGSHDTVPPSPFRKRRTGGSMGTRWSNVHHPNDFINAAIGVSSTSIATTGPSVVGAAMIALEEQDVTEGITDRKGKLRVKAREQM</sequence>
<comment type="caution">
    <text evidence="4">The sequence shown here is derived from an EMBL/GenBank/DDBJ whole genome shotgun (WGS) entry which is preliminary data.</text>
</comment>
<keyword evidence="2" id="KW-0472">Membrane</keyword>
<dbReference type="EMBL" id="JANVFT010000038">
    <property type="protein sequence ID" value="KAJ4492430.1"/>
    <property type="molecule type" value="Genomic_DNA"/>
</dbReference>
<dbReference type="Proteomes" id="UP001150217">
    <property type="component" value="Unassembled WGS sequence"/>
</dbReference>
<evidence type="ECO:0000313" key="5">
    <source>
        <dbReference type="Proteomes" id="UP001150217"/>
    </source>
</evidence>
<name>A0ABQ8VIH2_9AGAR</name>
<protein>
    <submittedName>
        <fullName evidence="4">Uncharacterized protein</fullName>
    </submittedName>
</protein>
<evidence type="ECO:0000256" key="1">
    <source>
        <dbReference type="SAM" id="MobiDB-lite"/>
    </source>
</evidence>
<reference evidence="4" key="1">
    <citation type="submission" date="2022-08" db="EMBL/GenBank/DDBJ databases">
        <title>A Global Phylogenomic Analysis of the Shiitake Genus Lentinula.</title>
        <authorList>
            <consortium name="DOE Joint Genome Institute"/>
            <person name="Sierra-Patev S."/>
            <person name="Min B."/>
            <person name="Naranjo-Ortiz M."/>
            <person name="Looney B."/>
            <person name="Konkel Z."/>
            <person name="Slot J.C."/>
            <person name="Sakamoto Y."/>
            <person name="Steenwyk J.L."/>
            <person name="Rokas A."/>
            <person name="Carro J."/>
            <person name="Camarero S."/>
            <person name="Ferreira P."/>
            <person name="Molpeceres G."/>
            <person name="Ruiz-Duenas F.J."/>
            <person name="Serrano A."/>
            <person name="Henrissat B."/>
            <person name="Drula E."/>
            <person name="Hughes K.W."/>
            <person name="Mata J.L."/>
            <person name="Ishikawa N.K."/>
            <person name="Vargas-Isla R."/>
            <person name="Ushijima S."/>
            <person name="Smith C.A."/>
            <person name="Ahrendt S."/>
            <person name="Andreopoulos W."/>
            <person name="He G."/>
            <person name="Labutti K."/>
            <person name="Lipzen A."/>
            <person name="Ng V."/>
            <person name="Riley R."/>
            <person name="Sandor L."/>
            <person name="Barry K."/>
            <person name="Martinez A.T."/>
            <person name="Xiao Y."/>
            <person name="Gibbons J.G."/>
            <person name="Terashima K."/>
            <person name="Grigoriev I.V."/>
            <person name="Hibbett D.S."/>
        </authorList>
    </citation>
    <scope>NUCLEOTIDE SEQUENCE</scope>
    <source>
        <strain evidence="4">RHP3577 ss4</strain>
    </source>
</reference>
<feature type="chain" id="PRO_5047009598" evidence="3">
    <location>
        <begin position="23"/>
        <end position="555"/>
    </location>
</feature>
<evidence type="ECO:0000256" key="2">
    <source>
        <dbReference type="SAM" id="Phobius"/>
    </source>
</evidence>